<evidence type="ECO:0000313" key="3">
    <source>
        <dbReference type="Proteomes" id="UP000271590"/>
    </source>
</evidence>
<feature type="region of interest" description="Disordered" evidence="1">
    <location>
        <begin position="19"/>
        <end position="68"/>
    </location>
</feature>
<sequence length="68" mass="6800">EQAASLVASVSVFRLEAGGAPAAAPKAMRPTEAAPQSRRLAPGKKTQEAPVSPQLAMAGAAGGGWPEF</sequence>
<organism evidence="2 3">
    <name type="scientific">Variovorax beijingensis</name>
    <dbReference type="NCBI Taxonomy" id="2496117"/>
    <lineage>
        <taxon>Bacteria</taxon>
        <taxon>Pseudomonadati</taxon>
        <taxon>Pseudomonadota</taxon>
        <taxon>Betaproteobacteria</taxon>
        <taxon>Burkholderiales</taxon>
        <taxon>Comamonadaceae</taxon>
        <taxon>Variovorax</taxon>
    </lineage>
</organism>
<reference evidence="2 3" key="1">
    <citation type="submission" date="2018-11" db="EMBL/GenBank/DDBJ databases">
        <title>The genome of Variovorax sp T529.</title>
        <authorList>
            <person name="Gao J."/>
        </authorList>
    </citation>
    <scope>NUCLEOTIDE SEQUENCE [LARGE SCALE GENOMIC DNA]</scope>
    <source>
        <strain evidence="2 3">T529</strain>
    </source>
</reference>
<comment type="caution">
    <text evidence="2">The sequence shown here is derived from an EMBL/GenBank/DDBJ whole genome shotgun (WGS) entry which is preliminary data.</text>
</comment>
<name>A0A3P3DXW6_9BURK</name>
<protein>
    <submittedName>
        <fullName evidence="2">Methyl-accepting chemotaxis protein</fullName>
    </submittedName>
</protein>
<dbReference type="AlphaFoldDB" id="A0A3P3DXW6"/>
<dbReference type="EMBL" id="RQXU01000107">
    <property type="protein sequence ID" value="RRH78616.1"/>
    <property type="molecule type" value="Genomic_DNA"/>
</dbReference>
<gene>
    <name evidence="2" type="ORF">EH244_32315</name>
</gene>
<feature type="non-terminal residue" evidence="2">
    <location>
        <position position="1"/>
    </location>
</feature>
<evidence type="ECO:0000256" key="1">
    <source>
        <dbReference type="SAM" id="MobiDB-lite"/>
    </source>
</evidence>
<proteinExistence type="predicted"/>
<evidence type="ECO:0000313" key="2">
    <source>
        <dbReference type="EMBL" id="RRH78616.1"/>
    </source>
</evidence>
<accession>A0A3P3DXW6</accession>
<dbReference type="Proteomes" id="UP000271590">
    <property type="component" value="Unassembled WGS sequence"/>
</dbReference>